<organism evidence="1 2">
    <name type="scientific">Trametes sanguinea</name>
    <dbReference type="NCBI Taxonomy" id="158606"/>
    <lineage>
        <taxon>Eukaryota</taxon>
        <taxon>Fungi</taxon>
        <taxon>Dikarya</taxon>
        <taxon>Basidiomycota</taxon>
        <taxon>Agaricomycotina</taxon>
        <taxon>Agaricomycetes</taxon>
        <taxon>Polyporales</taxon>
        <taxon>Polyporaceae</taxon>
        <taxon>Trametes</taxon>
    </lineage>
</organism>
<proteinExistence type="predicted"/>
<accession>A0ACC1P1U5</accession>
<reference evidence="1" key="1">
    <citation type="submission" date="2022-08" db="EMBL/GenBank/DDBJ databases">
        <title>Genome Sequence of Pycnoporus sanguineus.</title>
        <authorList>
            <person name="Buettner E."/>
        </authorList>
    </citation>
    <scope>NUCLEOTIDE SEQUENCE</scope>
    <source>
        <strain evidence="1">CG-C14</strain>
    </source>
</reference>
<keyword evidence="2" id="KW-1185">Reference proteome</keyword>
<sequence length="124" mass="14045">MAAAGRSAPRHRQIDTSVEDRLAQEKKEAEEKAKAAEREAEERERIRRERLEGEKAQTTGTYLQGRRRPLKRGITSFRFVLPDTSDAQSCPSNGCSGYHLTDDPIDEFLPEDDVDEIEPASEGW</sequence>
<protein>
    <submittedName>
        <fullName evidence="1">Uncharacterized protein</fullName>
    </submittedName>
</protein>
<evidence type="ECO:0000313" key="2">
    <source>
        <dbReference type="Proteomes" id="UP001144978"/>
    </source>
</evidence>
<gene>
    <name evidence="1" type="ORF">NUW54_g10427</name>
</gene>
<name>A0ACC1P1U5_9APHY</name>
<dbReference type="Proteomes" id="UP001144978">
    <property type="component" value="Unassembled WGS sequence"/>
</dbReference>
<comment type="caution">
    <text evidence="1">The sequence shown here is derived from an EMBL/GenBank/DDBJ whole genome shotgun (WGS) entry which is preliminary data.</text>
</comment>
<evidence type="ECO:0000313" key="1">
    <source>
        <dbReference type="EMBL" id="KAJ2984665.1"/>
    </source>
</evidence>
<dbReference type="EMBL" id="JANSHE010003756">
    <property type="protein sequence ID" value="KAJ2984665.1"/>
    <property type="molecule type" value="Genomic_DNA"/>
</dbReference>